<dbReference type="Proteomes" id="UP000481252">
    <property type="component" value="Unassembled WGS sequence"/>
</dbReference>
<dbReference type="InterPro" id="IPR009444">
    <property type="entry name" value="Conjugal_tfr_TraD_a-type"/>
</dbReference>
<dbReference type="RefSeq" id="WP_165120875.1">
    <property type="nucleotide sequence ID" value="NZ_JAAKZG010000016.1"/>
</dbReference>
<dbReference type="AlphaFoldDB" id="A0A7C9RB59"/>
<comment type="caution">
    <text evidence="1">The sequence shown here is derived from an EMBL/GenBank/DDBJ whole genome shotgun (WGS) entry which is preliminary data.</text>
</comment>
<keyword evidence="2" id="KW-1185">Reference proteome</keyword>
<sequence>MELIGDDRAIVLGALLWMADRLKGEQGGDARGIWTKLGKTAFEAEYKEETPAVTLETVAEIGFAHKALLKTRKEGVYKSRGYSDSFCGAEFT</sequence>
<proteinExistence type="predicted"/>
<name>A0A7C9RB59_9HYPH</name>
<evidence type="ECO:0000313" key="1">
    <source>
        <dbReference type="EMBL" id="NGN44495.1"/>
    </source>
</evidence>
<evidence type="ECO:0000313" key="2">
    <source>
        <dbReference type="Proteomes" id="UP000481252"/>
    </source>
</evidence>
<dbReference type="EMBL" id="JAAKZG010000016">
    <property type="protein sequence ID" value="NGN44495.1"/>
    <property type="molecule type" value="Genomic_DNA"/>
</dbReference>
<organism evidence="1 2">
    <name type="scientific">Mesorhizobium zhangyense</name>
    <dbReference type="NCBI Taxonomy" id="1776730"/>
    <lineage>
        <taxon>Bacteria</taxon>
        <taxon>Pseudomonadati</taxon>
        <taxon>Pseudomonadota</taxon>
        <taxon>Alphaproteobacteria</taxon>
        <taxon>Hyphomicrobiales</taxon>
        <taxon>Phyllobacteriaceae</taxon>
        <taxon>Mesorhizobium</taxon>
    </lineage>
</organism>
<dbReference type="Pfam" id="PF06412">
    <property type="entry name" value="TraD"/>
    <property type="match status" value="1"/>
</dbReference>
<accession>A0A7C9RB59</accession>
<gene>
    <name evidence="1" type="ORF">G6N74_25850</name>
</gene>
<protein>
    <submittedName>
        <fullName evidence="1">Conjugal transfer protein TraD</fullName>
    </submittedName>
</protein>
<reference evidence="1 2" key="1">
    <citation type="submission" date="2020-02" db="EMBL/GenBank/DDBJ databases">
        <title>Genome sequence of the type strain CGMCC 1.15528 of Mesorhizobium zhangyense.</title>
        <authorList>
            <person name="Gao J."/>
            <person name="Sun J."/>
        </authorList>
    </citation>
    <scope>NUCLEOTIDE SEQUENCE [LARGE SCALE GENOMIC DNA]</scope>
    <source>
        <strain evidence="1 2">CGMCC 1.15528</strain>
    </source>
</reference>